<reference evidence="3" key="1">
    <citation type="submission" date="2023-10" db="EMBL/GenBank/DDBJ databases">
        <authorList>
            <person name="Guldener U."/>
        </authorList>
    </citation>
    <scope>NUCLEOTIDE SEQUENCE</scope>
    <source>
        <strain evidence="3">Mp4</strain>
    </source>
</reference>
<feature type="compositionally biased region" description="Low complexity" evidence="2">
    <location>
        <begin position="396"/>
        <end position="421"/>
    </location>
</feature>
<feature type="compositionally biased region" description="Polar residues" evidence="2">
    <location>
        <begin position="898"/>
        <end position="913"/>
    </location>
</feature>
<feature type="region of interest" description="Disordered" evidence="2">
    <location>
        <begin position="848"/>
        <end position="913"/>
    </location>
</feature>
<name>A0AAJ5C7Q4_9BASI</name>
<accession>A0AAJ5C7Q4</accession>
<feature type="compositionally biased region" description="Basic and acidic residues" evidence="2">
    <location>
        <begin position="883"/>
        <end position="892"/>
    </location>
</feature>
<feature type="region of interest" description="Disordered" evidence="2">
    <location>
        <begin position="507"/>
        <end position="529"/>
    </location>
</feature>
<evidence type="ECO:0000256" key="2">
    <source>
        <dbReference type="SAM" id="MobiDB-lite"/>
    </source>
</evidence>
<feature type="region of interest" description="Disordered" evidence="2">
    <location>
        <begin position="1"/>
        <end position="54"/>
    </location>
</feature>
<feature type="coiled-coil region" evidence="1">
    <location>
        <begin position="659"/>
        <end position="715"/>
    </location>
</feature>
<feature type="region of interest" description="Disordered" evidence="2">
    <location>
        <begin position="156"/>
        <end position="179"/>
    </location>
</feature>
<dbReference type="Proteomes" id="UP001294444">
    <property type="component" value="Unassembled WGS sequence"/>
</dbReference>
<feature type="region of interest" description="Disordered" evidence="2">
    <location>
        <begin position="1057"/>
        <end position="1123"/>
    </location>
</feature>
<sequence>MADQVVSSPPSSVDVARKRKRSLESDHSPRNYPSHNVNHDLPSSQNAAGVFIDMPHPSSSAMAAAYNAAQLSPSQLNSHVSLPASILNQIQPETQVASASEYIPSVQAGDTSSWSNAITEQSALQPLPNLSTRVFEPFLDDTTGSALDEAEIRIQQHEQRAERRVSLDNSSPVESFSPTTQQQHVAALMRPEDIPRIGAWILPELTVENSNPDGAPEYTSQEVLSQIPYPISEDEQDELERRLDARTRPSESQASPLTRRSLQSHPSQSASPAQQPPAPPVSSTPAFASHSQQPQRQEESQAEPLPPQPIPSPSQQELPTSTPTLPPPPPIATQPSASHTTSAISSSCTSFASVGWHNLPRPEIIDLVHRSSHIPAFLKDEIERFLLRFTRSSFSSTTLSSSSSSSSSSQHSSLSRLKQQSHPSPPQRRTNSQSQSQSWSSAANNNNNKNDNSNDDSETQEDGFLRTKKLWYMDLLLLPCSSCSTSEVSLEKGLSWEVMQRLCQTQQQQRAGENQGGGGGDSSSSSSGSVVTKGNIAVILLLDMQLEKFDVHELEESLARVLRFDRRYSIHYDCNGRKWNTNTIKTITNSSSSPIPHGDYDEVEMLKAKIVQLENGLEDSTKQIETLVSTNICLEKHLQESRSQEEFVRNLYDRASSSASTAQANAEGLKAKVEILEMQLSQGLAMHSAALQGGMKKWKQRLNQVEAEIKLMKMQRELTEEGSEVRRKAELWDEFQAEERDRQTTREERLKKNEVKRRKLAEQLGGGQVTNTNTSISRIVEEEQGRNKRRVDSISDGLGPFARHNFGGIGVDVGTRELSSSPMDELDELEALAKEAEQAGDTTMFTTCFNFQDNNNSGGRSRRSRRKAQQQQPSSSSYFNQESSRDTHDDHVGGGTLTLKNASNRSPPYFANFTTSRNRMSSIEMAAQVEAANLSSKHALQDSRLDVQDEFETMLSCNTNSTNHDDENCCLAQRDASGSNGQGFEFGLMGDFDSVPSASLLRLSAAADSDQDQVRQDMTVTSSHLNLLDVQQEQIEQAIGDGIGWQSLVTSEIDLPPSFTTESVVNPSTYSSSSSSTNNNNNNDNNSSTQQQQGEEEQPPRRKEEEQGGESLESVEFQPHTQA</sequence>
<feature type="compositionally biased region" description="Low complexity" evidence="2">
    <location>
        <begin position="431"/>
        <end position="451"/>
    </location>
</feature>
<keyword evidence="1" id="KW-0175">Coiled coil</keyword>
<feature type="compositionally biased region" description="Polar residues" evidence="2">
    <location>
        <begin position="250"/>
        <end position="261"/>
    </location>
</feature>
<feature type="compositionally biased region" description="Low complexity" evidence="2">
    <location>
        <begin position="1"/>
        <end position="14"/>
    </location>
</feature>
<organism evidence="3 4">
    <name type="scientific">Melanopsichium pennsylvanicum</name>
    <dbReference type="NCBI Taxonomy" id="63383"/>
    <lineage>
        <taxon>Eukaryota</taxon>
        <taxon>Fungi</taxon>
        <taxon>Dikarya</taxon>
        <taxon>Basidiomycota</taxon>
        <taxon>Ustilaginomycotina</taxon>
        <taxon>Ustilaginomycetes</taxon>
        <taxon>Ustilaginales</taxon>
        <taxon>Ustilaginaceae</taxon>
        <taxon>Melanopsichium</taxon>
    </lineage>
</organism>
<feature type="compositionally biased region" description="Polar residues" evidence="2">
    <location>
        <begin position="211"/>
        <end position="224"/>
    </location>
</feature>
<feature type="compositionally biased region" description="Basic and acidic residues" evidence="2">
    <location>
        <begin position="239"/>
        <end position="249"/>
    </location>
</feature>
<feature type="compositionally biased region" description="Basic and acidic residues" evidence="2">
    <location>
        <begin position="780"/>
        <end position="793"/>
    </location>
</feature>
<protein>
    <submittedName>
        <fullName evidence="3">Uncharacterized protein</fullName>
    </submittedName>
</protein>
<feature type="region of interest" description="Disordered" evidence="2">
    <location>
        <begin position="211"/>
        <end position="344"/>
    </location>
</feature>
<feature type="compositionally biased region" description="Polar residues" evidence="2">
    <location>
        <begin position="31"/>
        <end position="47"/>
    </location>
</feature>
<feature type="compositionally biased region" description="Low complexity" evidence="2">
    <location>
        <begin position="333"/>
        <end position="344"/>
    </location>
</feature>
<dbReference type="EMBL" id="OAPG01000018">
    <property type="protein sequence ID" value="SNX87167.1"/>
    <property type="molecule type" value="Genomic_DNA"/>
</dbReference>
<dbReference type="AlphaFoldDB" id="A0AAJ5C7Q4"/>
<feature type="compositionally biased region" description="Polar residues" evidence="2">
    <location>
        <begin position="167"/>
        <end position="179"/>
    </location>
</feature>
<feature type="compositionally biased region" description="Low complexity" evidence="2">
    <location>
        <begin position="313"/>
        <end position="323"/>
    </location>
</feature>
<feature type="region of interest" description="Disordered" evidence="2">
    <location>
        <begin position="396"/>
        <end position="461"/>
    </location>
</feature>
<gene>
    <name evidence="3" type="ORF">MEPE_05877</name>
</gene>
<evidence type="ECO:0000313" key="3">
    <source>
        <dbReference type="EMBL" id="SNX87167.1"/>
    </source>
</evidence>
<feature type="compositionally biased region" description="Low complexity" evidence="2">
    <location>
        <begin position="263"/>
        <end position="273"/>
    </location>
</feature>
<comment type="caution">
    <text evidence="3">The sequence shown here is derived from an EMBL/GenBank/DDBJ whole genome shotgun (WGS) entry which is preliminary data.</text>
</comment>
<feature type="compositionally biased region" description="Basic and acidic residues" evidence="2">
    <location>
        <begin position="156"/>
        <end position="166"/>
    </location>
</feature>
<evidence type="ECO:0000313" key="4">
    <source>
        <dbReference type="Proteomes" id="UP001294444"/>
    </source>
</evidence>
<proteinExistence type="predicted"/>
<keyword evidence="4" id="KW-1185">Reference proteome</keyword>
<feature type="region of interest" description="Disordered" evidence="2">
    <location>
        <begin position="780"/>
        <end position="807"/>
    </location>
</feature>
<feature type="compositionally biased region" description="Low complexity" evidence="2">
    <location>
        <begin position="1066"/>
        <end position="1093"/>
    </location>
</feature>
<evidence type="ECO:0000256" key="1">
    <source>
        <dbReference type="SAM" id="Coils"/>
    </source>
</evidence>